<feature type="transmembrane region" description="Helical" evidence="1">
    <location>
        <begin position="80"/>
        <end position="104"/>
    </location>
</feature>
<keyword evidence="1" id="KW-0812">Transmembrane</keyword>
<dbReference type="EnsemblMetazoa" id="G4421.1">
    <property type="protein sequence ID" value="G4421.1:cds"/>
    <property type="gene ID" value="G4421"/>
</dbReference>
<reference evidence="2" key="1">
    <citation type="submission" date="2022-08" db="UniProtKB">
        <authorList>
            <consortium name="EnsemblMetazoa"/>
        </authorList>
    </citation>
    <scope>IDENTIFICATION</scope>
    <source>
        <strain evidence="2">05x7-T-G4-1.051#20</strain>
    </source>
</reference>
<keyword evidence="3" id="KW-1185">Reference proteome</keyword>
<dbReference type="AlphaFoldDB" id="A0A8W8N9L5"/>
<protein>
    <submittedName>
        <fullName evidence="2">Uncharacterized protein</fullName>
    </submittedName>
</protein>
<accession>A0A8W8N9L5</accession>
<keyword evidence="1" id="KW-0472">Membrane</keyword>
<sequence length="220" mass="25002">MNSEITPPMFLEVNYSEDITKVSRAFLIPTVQEGTGTANEYAPTSTLAWTNKTEYETLTTREILETIDQIEYAPKIDVSLISSICMSTLVVLNIAFTLLFYLAWRKRKKATPAVLPTDGRQTQDLESLDDLNPYRTIEISDSPNEGVYINSEWIVHMEDACAESLYDSIGSRNTYCSLEAVQPRDHFRRDKFKTLTTLFNIHSQDVSRTVVSLTRKDVAL</sequence>
<evidence type="ECO:0000313" key="2">
    <source>
        <dbReference type="EnsemblMetazoa" id="G4421.1:cds"/>
    </source>
</evidence>
<evidence type="ECO:0000313" key="3">
    <source>
        <dbReference type="Proteomes" id="UP000005408"/>
    </source>
</evidence>
<proteinExistence type="predicted"/>
<dbReference type="Proteomes" id="UP000005408">
    <property type="component" value="Unassembled WGS sequence"/>
</dbReference>
<name>A0A8W8N9L5_MAGGI</name>
<organism evidence="2 3">
    <name type="scientific">Magallana gigas</name>
    <name type="common">Pacific oyster</name>
    <name type="synonym">Crassostrea gigas</name>
    <dbReference type="NCBI Taxonomy" id="29159"/>
    <lineage>
        <taxon>Eukaryota</taxon>
        <taxon>Metazoa</taxon>
        <taxon>Spiralia</taxon>
        <taxon>Lophotrochozoa</taxon>
        <taxon>Mollusca</taxon>
        <taxon>Bivalvia</taxon>
        <taxon>Autobranchia</taxon>
        <taxon>Pteriomorphia</taxon>
        <taxon>Ostreida</taxon>
        <taxon>Ostreoidea</taxon>
        <taxon>Ostreidae</taxon>
        <taxon>Magallana</taxon>
    </lineage>
</organism>
<evidence type="ECO:0000256" key="1">
    <source>
        <dbReference type="SAM" id="Phobius"/>
    </source>
</evidence>
<keyword evidence="1" id="KW-1133">Transmembrane helix</keyword>